<evidence type="ECO:0008006" key="4">
    <source>
        <dbReference type="Google" id="ProtNLM"/>
    </source>
</evidence>
<keyword evidence="1" id="KW-1133">Transmembrane helix</keyword>
<comment type="caution">
    <text evidence="2">The sequence shown here is derived from an EMBL/GenBank/DDBJ whole genome shotgun (WGS) entry which is preliminary data.</text>
</comment>
<accession>A0A1G2EFP2</accession>
<protein>
    <recommendedName>
        <fullName evidence="4">DUF4352 domain-containing protein</fullName>
    </recommendedName>
</protein>
<reference evidence="2 3" key="1">
    <citation type="journal article" date="2016" name="Nat. Commun.">
        <title>Thousands of microbial genomes shed light on interconnected biogeochemical processes in an aquifer system.</title>
        <authorList>
            <person name="Anantharaman K."/>
            <person name="Brown C.T."/>
            <person name="Hug L.A."/>
            <person name="Sharon I."/>
            <person name="Castelle C.J."/>
            <person name="Probst A.J."/>
            <person name="Thomas B.C."/>
            <person name="Singh A."/>
            <person name="Wilkins M.J."/>
            <person name="Karaoz U."/>
            <person name="Brodie E.L."/>
            <person name="Williams K.H."/>
            <person name="Hubbard S.S."/>
            <person name="Banfield J.F."/>
        </authorList>
    </citation>
    <scope>NUCLEOTIDE SEQUENCE [LARGE SCALE GENOMIC DNA]</scope>
</reference>
<dbReference type="AlphaFoldDB" id="A0A1G2EFP2"/>
<feature type="transmembrane region" description="Helical" evidence="1">
    <location>
        <begin position="5"/>
        <end position="24"/>
    </location>
</feature>
<proteinExistence type="predicted"/>
<organism evidence="2 3">
    <name type="scientific">Candidatus Nealsonbacteria bacterium RIFCSPLOWO2_01_FULL_43_32</name>
    <dbReference type="NCBI Taxonomy" id="1801672"/>
    <lineage>
        <taxon>Bacteria</taxon>
        <taxon>Candidatus Nealsoniibacteriota</taxon>
    </lineage>
</organism>
<evidence type="ECO:0000313" key="3">
    <source>
        <dbReference type="Proteomes" id="UP000178647"/>
    </source>
</evidence>
<dbReference type="EMBL" id="MHMH01000008">
    <property type="protein sequence ID" value="OGZ24597.1"/>
    <property type="molecule type" value="Genomic_DNA"/>
</dbReference>
<dbReference type="Proteomes" id="UP000178647">
    <property type="component" value="Unassembled WGS sequence"/>
</dbReference>
<dbReference type="STRING" id="1801672.A2896_00595"/>
<keyword evidence="1" id="KW-0472">Membrane</keyword>
<evidence type="ECO:0000313" key="2">
    <source>
        <dbReference type="EMBL" id="OGZ24597.1"/>
    </source>
</evidence>
<sequence>MKRKIILLLIPVIVLASITTYFFIGKNDAKEENLSPSFESEIKTSDINGVLFEVALLDFAPENPLRFDVTITTHSGSLDFDLTRASFLEDDRGDKYEPLEWQGPPPGGHHLEGVLIFPIINKEANKIKLTIQGSVLRTFEWDLR</sequence>
<evidence type="ECO:0000256" key="1">
    <source>
        <dbReference type="SAM" id="Phobius"/>
    </source>
</evidence>
<name>A0A1G2EFP2_9BACT</name>
<keyword evidence="1" id="KW-0812">Transmembrane</keyword>
<gene>
    <name evidence="2" type="ORF">A2896_00595</name>
</gene>